<keyword evidence="1" id="KW-0560">Oxidoreductase</keyword>
<name>A0A6A5QCY0_AMPQU</name>
<dbReference type="Proteomes" id="UP000800096">
    <property type="component" value="Unassembled WGS sequence"/>
</dbReference>
<organism evidence="4 5">
    <name type="scientific">Ampelomyces quisqualis</name>
    <name type="common">Powdery mildew agent</name>
    <dbReference type="NCBI Taxonomy" id="50730"/>
    <lineage>
        <taxon>Eukaryota</taxon>
        <taxon>Fungi</taxon>
        <taxon>Dikarya</taxon>
        <taxon>Ascomycota</taxon>
        <taxon>Pezizomycotina</taxon>
        <taxon>Dothideomycetes</taxon>
        <taxon>Pleosporomycetidae</taxon>
        <taxon>Pleosporales</taxon>
        <taxon>Pleosporineae</taxon>
        <taxon>Phaeosphaeriaceae</taxon>
        <taxon>Ampelomyces</taxon>
    </lineage>
</organism>
<feature type="domain" description="NAD-dependent epimerase/dehydratase" evidence="3">
    <location>
        <begin position="10"/>
        <end position="266"/>
    </location>
</feature>
<dbReference type="PANTHER" id="PTHR10366:SF562">
    <property type="entry name" value="ALDEHYDE REDUCTASE II (AFU_ORTHOLOGUE AFUA_1G11360)"/>
    <property type="match status" value="1"/>
</dbReference>
<dbReference type="FunFam" id="3.40.50.720:FF:000426">
    <property type="entry name" value="Aldehyde reductase 2"/>
    <property type="match status" value="1"/>
</dbReference>
<dbReference type="GO" id="GO:0016616">
    <property type="term" value="F:oxidoreductase activity, acting on the CH-OH group of donors, NAD or NADP as acceptor"/>
    <property type="evidence" value="ECO:0007669"/>
    <property type="project" value="TreeGrafter"/>
</dbReference>
<sequence length="357" mass="39679">MAIITEGSQVFVTGISGLVGSHVADHLLRAGYRVRGAVRNEQEAQMLHDIYRQRHDNAVDLFETVIVVDMKVPGAFDGLLADCEGVAHVASDLSFSPDPNVVITGCVNGIKAILREAQSTPSIKRFVYTSSSNAATRPLADKTRHVDSKSWNEDILDEAWAPPPYTSKRAYAVYAASKVACERAAWDFVRDEQPGFVFNAVLPNYTTGILLQPLHILGAGSTARWVRDVFDHPFEEGFVTKLRDQDPQWQVDVEDVAKLHLAALAFDDVQNERLLGFAHRFNYNSFLQTFRTLAPQRTFPADSPGQREASTSIETTRPVELLQRFGADGWVPFEESVRRSCLDLYGDGFKAFNGCLN</sequence>
<evidence type="ECO:0000256" key="2">
    <source>
        <dbReference type="ARBA" id="ARBA00023445"/>
    </source>
</evidence>
<accession>A0A6A5QCY0</accession>
<protein>
    <recommendedName>
        <fullName evidence="3">NAD-dependent epimerase/dehydratase domain-containing protein</fullName>
    </recommendedName>
</protein>
<dbReference type="SUPFAM" id="SSF51735">
    <property type="entry name" value="NAD(P)-binding Rossmann-fold domains"/>
    <property type="match status" value="1"/>
</dbReference>
<keyword evidence="5" id="KW-1185">Reference proteome</keyword>
<dbReference type="InterPro" id="IPR036291">
    <property type="entry name" value="NAD(P)-bd_dom_sf"/>
</dbReference>
<dbReference type="Pfam" id="PF01370">
    <property type="entry name" value="Epimerase"/>
    <property type="match status" value="1"/>
</dbReference>
<dbReference type="InterPro" id="IPR050425">
    <property type="entry name" value="NAD(P)_dehydrat-like"/>
</dbReference>
<evidence type="ECO:0000256" key="1">
    <source>
        <dbReference type="ARBA" id="ARBA00023002"/>
    </source>
</evidence>
<evidence type="ECO:0000313" key="5">
    <source>
        <dbReference type="Proteomes" id="UP000800096"/>
    </source>
</evidence>
<dbReference type="Gene3D" id="3.40.50.720">
    <property type="entry name" value="NAD(P)-binding Rossmann-like Domain"/>
    <property type="match status" value="1"/>
</dbReference>
<gene>
    <name evidence="4" type="ORF">BDU57DRAFT_333528</name>
</gene>
<comment type="similarity">
    <text evidence="2">Belongs to the NAD(P)-dependent epimerase/dehydratase family. Dihydroflavonol-4-reductase subfamily.</text>
</comment>
<dbReference type="OrthoDB" id="2735536at2759"/>
<evidence type="ECO:0000313" key="4">
    <source>
        <dbReference type="EMBL" id="KAF1912730.1"/>
    </source>
</evidence>
<dbReference type="PANTHER" id="PTHR10366">
    <property type="entry name" value="NAD DEPENDENT EPIMERASE/DEHYDRATASE"/>
    <property type="match status" value="1"/>
</dbReference>
<dbReference type="EMBL" id="ML979139">
    <property type="protein sequence ID" value="KAF1912730.1"/>
    <property type="molecule type" value="Genomic_DNA"/>
</dbReference>
<dbReference type="AlphaFoldDB" id="A0A6A5QCY0"/>
<reference evidence="4" key="1">
    <citation type="journal article" date="2020" name="Stud. Mycol.">
        <title>101 Dothideomycetes genomes: a test case for predicting lifestyles and emergence of pathogens.</title>
        <authorList>
            <person name="Haridas S."/>
            <person name="Albert R."/>
            <person name="Binder M."/>
            <person name="Bloem J."/>
            <person name="Labutti K."/>
            <person name="Salamov A."/>
            <person name="Andreopoulos B."/>
            <person name="Baker S."/>
            <person name="Barry K."/>
            <person name="Bills G."/>
            <person name="Bluhm B."/>
            <person name="Cannon C."/>
            <person name="Castanera R."/>
            <person name="Culley D."/>
            <person name="Daum C."/>
            <person name="Ezra D."/>
            <person name="Gonzalez J."/>
            <person name="Henrissat B."/>
            <person name="Kuo A."/>
            <person name="Liang C."/>
            <person name="Lipzen A."/>
            <person name="Lutzoni F."/>
            <person name="Magnuson J."/>
            <person name="Mondo S."/>
            <person name="Nolan M."/>
            <person name="Ohm R."/>
            <person name="Pangilinan J."/>
            <person name="Park H.-J."/>
            <person name="Ramirez L."/>
            <person name="Alfaro M."/>
            <person name="Sun H."/>
            <person name="Tritt A."/>
            <person name="Yoshinaga Y."/>
            <person name="Zwiers L.-H."/>
            <person name="Turgeon B."/>
            <person name="Goodwin S."/>
            <person name="Spatafora J."/>
            <person name="Crous P."/>
            <person name="Grigoriev I."/>
        </authorList>
    </citation>
    <scope>NUCLEOTIDE SEQUENCE</scope>
    <source>
        <strain evidence="4">HMLAC05119</strain>
    </source>
</reference>
<dbReference type="InterPro" id="IPR001509">
    <property type="entry name" value="Epimerase_deHydtase"/>
</dbReference>
<proteinExistence type="inferred from homology"/>
<evidence type="ECO:0000259" key="3">
    <source>
        <dbReference type="Pfam" id="PF01370"/>
    </source>
</evidence>